<dbReference type="PANTHER" id="PTHR11059">
    <property type="entry name" value="DNA REPAIR PROTEIN RECN"/>
    <property type="match status" value="1"/>
</dbReference>
<keyword evidence="5 9" id="KW-0227">DNA damage</keyword>
<comment type="similarity">
    <text evidence="2 9">Belongs to the RecN family.</text>
</comment>
<dbReference type="STRING" id="882083.SacmaDRAFT_3469"/>
<dbReference type="InterPro" id="IPR004604">
    <property type="entry name" value="DNA_recomb/repair_RecN"/>
</dbReference>
<sequence length="599" mass="63294">MGVLAEMRIQGLGVIEDALLELHPGLTVVTGETGAGKTMVVTGLHLLSGGRSEASKVRAGAGRATVEGRFEDVTAERVRRIVADAGADVDEDGSVLAVRSVGGDGRSRAHLGGRSVPVGVLADLAEHVLAVHGQNDQLRLLRPAEQRAVLDRFAGEAVAAPLADYRRVRETWLAVRAELEERSTRARELAQQADLLRHGLGEIEAVAPAPGEDADLTEQIKRLTAVEELREAATAAHTAIAGAAEGDPELPGALGLLAEAQRRLGGTEDAVLRDLCPRLAEAAVLVGDVGAELAGYLESLEADPQRLESILARQAQLKQLTRKYAADVDGVLAWAEDARKRLEGMDTSEEALAELAARRDELAAELAGHATRVSAARAAAARKLGERITEELSGLAMGQAELEVTVRSRHTDKDDPYALVVDGHCVHAAAEGVDEVELLLRAHSGAPALAVHKAASGGELSRVMLAIEVVLAHADTVQTLVFDEVDAGVGGRAAVEVGRRLAKLARSHQVLVVTHLPQVAAFADRHLVVDKGTDAGVTRSDVRVVRQQDRVAELARMLAGLAETETGRAHAEELLTAAERYKNEAARPSGAAATRRKRG</sequence>
<evidence type="ECO:0000256" key="9">
    <source>
        <dbReference type="PIRNR" id="PIRNR003128"/>
    </source>
</evidence>
<dbReference type="PIRSF" id="PIRSF003128">
    <property type="entry name" value="RecN"/>
    <property type="match status" value="1"/>
</dbReference>
<name>H5WWS6_9PSEU</name>
<dbReference type="PANTHER" id="PTHR11059:SF0">
    <property type="entry name" value="DNA REPAIR PROTEIN RECN"/>
    <property type="match status" value="1"/>
</dbReference>
<organism evidence="12 13">
    <name type="scientific">Saccharomonospora marina XMU15</name>
    <dbReference type="NCBI Taxonomy" id="882083"/>
    <lineage>
        <taxon>Bacteria</taxon>
        <taxon>Bacillati</taxon>
        <taxon>Actinomycetota</taxon>
        <taxon>Actinomycetes</taxon>
        <taxon>Pseudonocardiales</taxon>
        <taxon>Pseudonocardiaceae</taxon>
        <taxon>Saccharomonospora</taxon>
    </lineage>
</organism>
<dbReference type="FunFam" id="3.40.50.300:FF:000356">
    <property type="entry name" value="DNA repair protein RecN"/>
    <property type="match status" value="1"/>
</dbReference>
<evidence type="ECO:0000313" key="13">
    <source>
        <dbReference type="Proteomes" id="UP000004926"/>
    </source>
</evidence>
<evidence type="ECO:0000256" key="2">
    <source>
        <dbReference type="ARBA" id="ARBA00009441"/>
    </source>
</evidence>
<evidence type="ECO:0000256" key="5">
    <source>
        <dbReference type="ARBA" id="ARBA00022763"/>
    </source>
</evidence>
<dbReference type="CDD" id="cd03241">
    <property type="entry name" value="ABC_RecN"/>
    <property type="match status" value="1"/>
</dbReference>
<evidence type="ECO:0000256" key="4">
    <source>
        <dbReference type="ARBA" id="ARBA00022741"/>
    </source>
</evidence>
<keyword evidence="4" id="KW-0547">Nucleotide-binding</keyword>
<feature type="domain" description="RecF/RecN/SMC N-terminal" evidence="11">
    <location>
        <begin position="7"/>
        <end position="530"/>
    </location>
</feature>
<dbReference type="RefSeq" id="WP_009155071.1">
    <property type="nucleotide sequence ID" value="NZ_CM001439.1"/>
</dbReference>
<keyword evidence="13" id="KW-1185">Reference proteome</keyword>
<dbReference type="NCBIfam" id="TIGR00634">
    <property type="entry name" value="recN"/>
    <property type="match status" value="1"/>
</dbReference>
<reference evidence="12 13" key="1">
    <citation type="journal article" date="2012" name="Stand. Genomic Sci.">
        <title>Genome sequence of the ocean sediment bacterium Saccharomonospora marina type strain (XMU15(T)).</title>
        <authorList>
            <person name="Klenk H.P."/>
            <person name="Lu M."/>
            <person name="Lucas S."/>
            <person name="Lapidus A."/>
            <person name="Copeland A."/>
            <person name="Pitluck S."/>
            <person name="Goodwin L.A."/>
            <person name="Han C."/>
            <person name="Tapia R."/>
            <person name="Brambilla E.M."/>
            <person name="Potter G."/>
            <person name="Land M."/>
            <person name="Ivanova N."/>
            <person name="Rohde M."/>
            <person name="Goker M."/>
            <person name="Detter J.C."/>
            <person name="Li W.J."/>
            <person name="Kyrpides N.C."/>
            <person name="Woyke T."/>
        </authorList>
    </citation>
    <scope>NUCLEOTIDE SEQUENCE [LARGE SCALE GENOMIC DNA]</scope>
    <source>
        <strain evidence="12 13">XMU15</strain>
    </source>
</reference>
<dbReference type="GO" id="GO:0005524">
    <property type="term" value="F:ATP binding"/>
    <property type="evidence" value="ECO:0007669"/>
    <property type="project" value="UniProtKB-KW"/>
</dbReference>
<evidence type="ECO:0000259" key="11">
    <source>
        <dbReference type="Pfam" id="PF02463"/>
    </source>
</evidence>
<evidence type="ECO:0000256" key="3">
    <source>
        <dbReference type="ARBA" id="ARBA00021315"/>
    </source>
</evidence>
<dbReference type="Pfam" id="PF02463">
    <property type="entry name" value="SMC_N"/>
    <property type="match status" value="1"/>
</dbReference>
<dbReference type="eggNOG" id="COG0497">
    <property type="taxonomic scope" value="Bacteria"/>
</dbReference>
<proteinExistence type="inferred from homology"/>
<keyword evidence="6" id="KW-0067">ATP-binding</keyword>
<keyword evidence="7 9" id="KW-0234">DNA repair</keyword>
<gene>
    <name evidence="12" type="ORF">SacmaDRAFT_3469</name>
</gene>
<dbReference type="GO" id="GO:0043590">
    <property type="term" value="C:bacterial nucleoid"/>
    <property type="evidence" value="ECO:0007669"/>
    <property type="project" value="TreeGrafter"/>
</dbReference>
<protein>
    <recommendedName>
        <fullName evidence="3 9">DNA repair protein RecN</fullName>
    </recommendedName>
    <alternativeName>
        <fullName evidence="8 9">Recombination protein N</fullName>
    </alternativeName>
</protein>
<evidence type="ECO:0000256" key="8">
    <source>
        <dbReference type="ARBA" id="ARBA00033408"/>
    </source>
</evidence>
<accession>H5WWS6</accession>
<evidence type="ECO:0000256" key="7">
    <source>
        <dbReference type="ARBA" id="ARBA00023204"/>
    </source>
</evidence>
<evidence type="ECO:0000256" key="1">
    <source>
        <dbReference type="ARBA" id="ARBA00003618"/>
    </source>
</evidence>
<dbReference type="GO" id="GO:0009432">
    <property type="term" value="P:SOS response"/>
    <property type="evidence" value="ECO:0007669"/>
    <property type="project" value="TreeGrafter"/>
</dbReference>
<evidence type="ECO:0000313" key="12">
    <source>
        <dbReference type="EMBL" id="EHR51689.1"/>
    </source>
</evidence>
<dbReference type="InterPro" id="IPR027417">
    <property type="entry name" value="P-loop_NTPase"/>
</dbReference>
<dbReference type="EMBL" id="CM001439">
    <property type="protein sequence ID" value="EHR51689.1"/>
    <property type="molecule type" value="Genomic_DNA"/>
</dbReference>
<dbReference type="AlphaFoldDB" id="H5WWS6"/>
<dbReference type="InterPro" id="IPR003395">
    <property type="entry name" value="RecF/RecN/SMC_N"/>
</dbReference>
<dbReference type="GO" id="GO:0006310">
    <property type="term" value="P:DNA recombination"/>
    <property type="evidence" value="ECO:0007669"/>
    <property type="project" value="InterPro"/>
</dbReference>
<dbReference type="GO" id="GO:0006281">
    <property type="term" value="P:DNA repair"/>
    <property type="evidence" value="ECO:0007669"/>
    <property type="project" value="UniProtKB-KW"/>
</dbReference>
<dbReference type="HOGENOM" id="CLU_018297_3_0_11"/>
<evidence type="ECO:0000256" key="10">
    <source>
        <dbReference type="SAM" id="MobiDB-lite"/>
    </source>
</evidence>
<dbReference type="SUPFAM" id="SSF52540">
    <property type="entry name" value="P-loop containing nucleoside triphosphate hydrolases"/>
    <property type="match status" value="2"/>
</dbReference>
<feature type="region of interest" description="Disordered" evidence="10">
    <location>
        <begin position="580"/>
        <end position="599"/>
    </location>
</feature>
<evidence type="ECO:0000256" key="6">
    <source>
        <dbReference type="ARBA" id="ARBA00022840"/>
    </source>
</evidence>
<dbReference type="Proteomes" id="UP000004926">
    <property type="component" value="Chromosome"/>
</dbReference>
<dbReference type="Gene3D" id="3.40.50.300">
    <property type="entry name" value="P-loop containing nucleotide triphosphate hydrolases"/>
    <property type="match status" value="2"/>
</dbReference>
<comment type="function">
    <text evidence="1 9">May be involved in recombinational repair of damaged DNA.</text>
</comment>